<sequence>MFYKRLVAQGALPFPAELTQREKDELAIQKLTTDWPVKDLKTPEEIKDWAEKDD</sequence>
<dbReference type="Proteomes" id="UP000051162">
    <property type="component" value="Unassembled WGS sequence"/>
</dbReference>
<dbReference type="PATRIC" id="fig|1423773.3.peg.294"/>
<proteinExistence type="predicted"/>
<evidence type="ECO:0000313" key="2">
    <source>
        <dbReference type="Proteomes" id="UP000051162"/>
    </source>
</evidence>
<dbReference type="AlphaFoldDB" id="A0A0R1JYU6"/>
<protein>
    <submittedName>
        <fullName evidence="1">Uncharacterized protein</fullName>
    </submittedName>
</protein>
<accession>A0A0R1JYU6</accession>
<evidence type="ECO:0000313" key="1">
    <source>
        <dbReference type="EMBL" id="KRK73716.1"/>
    </source>
</evidence>
<dbReference type="EMBL" id="AZDT01000055">
    <property type="protein sequence ID" value="KRK73716.1"/>
    <property type="molecule type" value="Genomic_DNA"/>
</dbReference>
<comment type="caution">
    <text evidence="1">The sequence shown here is derived from an EMBL/GenBank/DDBJ whole genome shotgun (WGS) entry which is preliminary data.</text>
</comment>
<reference evidence="1 2" key="1">
    <citation type="journal article" date="2015" name="Genome Announc.">
        <title>Expanding the biotechnology potential of lactobacilli through comparative genomics of 213 strains and associated genera.</title>
        <authorList>
            <person name="Sun Z."/>
            <person name="Harris H.M."/>
            <person name="McCann A."/>
            <person name="Guo C."/>
            <person name="Argimon S."/>
            <person name="Zhang W."/>
            <person name="Yang X."/>
            <person name="Jeffery I.B."/>
            <person name="Cooney J.C."/>
            <person name="Kagawa T.F."/>
            <person name="Liu W."/>
            <person name="Song Y."/>
            <person name="Salvetti E."/>
            <person name="Wrobel A."/>
            <person name="Rasinkangas P."/>
            <person name="Parkhill J."/>
            <person name="Rea M.C."/>
            <person name="O'Sullivan O."/>
            <person name="Ritari J."/>
            <person name="Douillard F.P."/>
            <person name="Paul Ross R."/>
            <person name="Yang R."/>
            <person name="Briner A.E."/>
            <person name="Felis G.E."/>
            <person name="de Vos W.M."/>
            <person name="Barrangou R."/>
            <person name="Klaenhammer T.R."/>
            <person name="Caufield P.W."/>
            <person name="Cui Y."/>
            <person name="Zhang H."/>
            <person name="O'Toole P.W."/>
        </authorList>
    </citation>
    <scope>NUCLEOTIDE SEQUENCE [LARGE SCALE GENOMIC DNA]</scope>
    <source>
        <strain evidence="1 2">DSM 19117</strain>
    </source>
</reference>
<organism evidence="1 2">
    <name type="scientific">Levilactobacillus namurensis DSM 19117</name>
    <dbReference type="NCBI Taxonomy" id="1423773"/>
    <lineage>
        <taxon>Bacteria</taxon>
        <taxon>Bacillati</taxon>
        <taxon>Bacillota</taxon>
        <taxon>Bacilli</taxon>
        <taxon>Lactobacillales</taxon>
        <taxon>Lactobacillaceae</taxon>
        <taxon>Levilactobacillus</taxon>
    </lineage>
</organism>
<dbReference type="STRING" id="1423773.FD30_GL000290"/>
<gene>
    <name evidence="1" type="ORF">FD30_GL000290</name>
</gene>
<keyword evidence="2" id="KW-1185">Reference proteome</keyword>
<name>A0A0R1JYU6_9LACO</name>